<evidence type="ECO:0000313" key="4">
    <source>
        <dbReference type="RefSeq" id="XP_033358903.1"/>
    </source>
</evidence>
<gene>
    <name evidence="4" type="primary">LOC117238250</name>
</gene>
<dbReference type="AlphaFoldDB" id="A0A6J3KZW8"/>
<evidence type="ECO:0000256" key="1">
    <source>
        <dbReference type="ARBA" id="ARBA00015263"/>
    </source>
</evidence>
<reference evidence="4" key="1">
    <citation type="submission" date="2025-08" db="UniProtKB">
        <authorList>
            <consortium name="RefSeq"/>
        </authorList>
    </citation>
    <scope>IDENTIFICATION</scope>
    <source>
        <tissue evidence="4">Muscle</tissue>
    </source>
</reference>
<dbReference type="KEGG" id="bvk:117238250"/>
<name>A0A6J3KZW8_9HYME</name>
<dbReference type="InterPro" id="IPR016024">
    <property type="entry name" value="ARM-type_fold"/>
</dbReference>
<organism evidence="3 4">
    <name type="scientific">Bombus vosnesenskii</name>
    <dbReference type="NCBI Taxonomy" id="207650"/>
    <lineage>
        <taxon>Eukaryota</taxon>
        <taxon>Metazoa</taxon>
        <taxon>Ecdysozoa</taxon>
        <taxon>Arthropoda</taxon>
        <taxon>Hexapoda</taxon>
        <taxon>Insecta</taxon>
        <taxon>Pterygota</taxon>
        <taxon>Neoptera</taxon>
        <taxon>Endopterygota</taxon>
        <taxon>Hymenoptera</taxon>
        <taxon>Apocrita</taxon>
        <taxon>Aculeata</taxon>
        <taxon>Apoidea</taxon>
        <taxon>Anthophila</taxon>
        <taxon>Apidae</taxon>
        <taxon>Bombus</taxon>
        <taxon>Pyrobombus</taxon>
    </lineage>
</organism>
<dbReference type="RefSeq" id="XP_033358903.1">
    <property type="nucleotide sequence ID" value="XM_033503012.1"/>
</dbReference>
<keyword evidence="3" id="KW-1185">Reference proteome</keyword>
<sequence>MALTQVDSTDYNTKFDCIVEKLLVLTKRKKNSETKLINNYLYDLNNLDYRYLTSLNNDTVQLLIEQLCVIITPAETVLIQNFCKLLVNIAQNNIELQEQTFIYCNEWIIEVFKSALPITHNNMLLTLKSLLTNKQFGNINHYLKLLIEDDQLLKKYLNLSHVQWSEIHYSAISCLEGILMSYNSTFIAKELIYIIKDITLDIVSSSLYLNDNKYYHTKILCSCLHILQIITVNEMLPHSIDFMGEILGVVQAFLFYGLKDYPPIKPQLLRPAVMNLPERIHIIPKCKNLKNHKAKVRKLPIKKVGTEVKNNTVPECKGVSLYSSDSDTSDTESNNSVFMDSKVRLESVRLLQVLVENSPSREIFGFWPQIVATGSRNNARVLTRSILKECVSKVKQHMLSTLTELLIDAKPFLMHAEDVHHTSFITFFGTVCLMIKELHFTLCLILNGETNVAVLTHGLKCAAALVQGTPYTRLKTGLATKLMRNCRPYIFHKDPTVRVAALSVFEAIASCDPVTPEIFEILVKQSAVNIASDQPVNISVSDNTEEDEEGEEEIDIEDLKNNLINEYNNELFKETNICFLIHVCLENISNKTMSTPVRLQSLKLIGRMAFSTGSLVFPHTELITMTLVGIIQDSETQIILHSCRALEIMAGCLMNIDSEDKNVSVFWNIIFDPITSLLQHPQTIIREAACDCLGSINSIIFAQLQRQKAVLIITILFGAVHDKESAVRAAGLRALGMLVTLPALKEETGFLMDLADIVCLSADDKNLGVRIKGAWALANLCNCLSKETNHEKVEPIPLEMLLPQIYQVSIKASKDNDKVKCNAVRALGSILYLCPNKHILKDTSSGLEALINCATVGNDMKVRWNACRALGLVLSNNPDNILQPSWRDQVFPVLCNLICDSPNFKVRTNAAWALYSCNSYGKYIITLWKSLILAFENSQHVPSYIEYPHRDALIQQLCLTLSHVATCTEVSDLQNLWTEISEHVDDVSNYVKQFQEIIVPEKMGDLIKAKSQLEKYMRSASLLEERKIAQVLASIFERTKRYDNLDSVVLT</sequence>
<dbReference type="Pfam" id="PF13513">
    <property type="entry name" value="HEAT_EZ"/>
    <property type="match status" value="1"/>
</dbReference>
<evidence type="ECO:0000259" key="2">
    <source>
        <dbReference type="Pfam" id="PF13251"/>
    </source>
</evidence>
<dbReference type="InterPro" id="IPR052107">
    <property type="entry name" value="HEAT6"/>
</dbReference>
<dbReference type="GeneID" id="117238250"/>
<dbReference type="Proteomes" id="UP000504631">
    <property type="component" value="Unplaced"/>
</dbReference>
<dbReference type="PANTHER" id="PTHR13366">
    <property type="entry name" value="MALARIA ANTIGEN-RELATED"/>
    <property type="match status" value="1"/>
</dbReference>
<dbReference type="SUPFAM" id="SSF48371">
    <property type="entry name" value="ARM repeat"/>
    <property type="match status" value="1"/>
</dbReference>
<evidence type="ECO:0000313" key="3">
    <source>
        <dbReference type="Proteomes" id="UP000504631"/>
    </source>
</evidence>
<feature type="domain" description="DUF4042" evidence="2">
    <location>
        <begin position="342"/>
        <end position="518"/>
    </location>
</feature>
<dbReference type="Pfam" id="PF13251">
    <property type="entry name" value="DUF4042"/>
    <property type="match status" value="1"/>
</dbReference>
<protein>
    <recommendedName>
        <fullName evidence="1">HEAT repeat-containing protein 6</fullName>
    </recommendedName>
</protein>
<proteinExistence type="predicted"/>
<dbReference type="InterPro" id="IPR011989">
    <property type="entry name" value="ARM-like"/>
</dbReference>
<dbReference type="PANTHER" id="PTHR13366:SF0">
    <property type="entry name" value="HEAT REPEAT-CONTAINING PROTEIN 6"/>
    <property type="match status" value="1"/>
</dbReference>
<dbReference type="Gene3D" id="1.25.10.10">
    <property type="entry name" value="Leucine-rich Repeat Variant"/>
    <property type="match status" value="2"/>
</dbReference>
<accession>A0A6J3KZW8</accession>
<dbReference type="InterPro" id="IPR025283">
    <property type="entry name" value="DUF4042"/>
</dbReference>